<feature type="transmembrane region" description="Helical" evidence="1">
    <location>
        <begin position="49"/>
        <end position="69"/>
    </location>
</feature>
<evidence type="ECO:0000313" key="2">
    <source>
        <dbReference type="EMBL" id="MED3562420.1"/>
    </source>
</evidence>
<keyword evidence="3" id="KW-1185">Reference proteome</keyword>
<sequence>MLENIGISILVWMFLGILTFIDIWRREDFKEAMMSALEKSPFNPKNPQLFVILTFILMGGFAFVINVYVSTVKFIKTF</sequence>
<reference evidence="2 3" key="1">
    <citation type="submission" date="2023-03" db="EMBL/GenBank/DDBJ databases">
        <title>Bacillus Genome Sequencing.</title>
        <authorList>
            <person name="Dunlap C."/>
        </authorList>
    </citation>
    <scope>NUCLEOTIDE SEQUENCE [LARGE SCALE GENOMIC DNA]</scope>
    <source>
        <strain evidence="2 3">B-14544</strain>
    </source>
</reference>
<dbReference type="RefSeq" id="WP_327967346.1">
    <property type="nucleotide sequence ID" value="NZ_JARMQG010000084.1"/>
</dbReference>
<feature type="transmembrane region" description="Helical" evidence="1">
    <location>
        <begin position="6"/>
        <end position="24"/>
    </location>
</feature>
<proteinExistence type="predicted"/>
<accession>A0ABU6N8I1</accession>
<organism evidence="2 3">
    <name type="scientific">Bacillus xiapuensis</name>
    <dbReference type="NCBI Taxonomy" id="2014075"/>
    <lineage>
        <taxon>Bacteria</taxon>
        <taxon>Bacillati</taxon>
        <taxon>Bacillota</taxon>
        <taxon>Bacilli</taxon>
        <taxon>Bacillales</taxon>
        <taxon>Bacillaceae</taxon>
        <taxon>Bacillus</taxon>
    </lineage>
</organism>
<protein>
    <submittedName>
        <fullName evidence="2">Uncharacterized protein</fullName>
    </submittedName>
</protein>
<name>A0ABU6N8I1_9BACI</name>
<gene>
    <name evidence="2" type="ORF">P4447_08120</name>
</gene>
<keyword evidence="1" id="KW-0812">Transmembrane</keyword>
<dbReference type="Proteomes" id="UP001330749">
    <property type="component" value="Unassembled WGS sequence"/>
</dbReference>
<evidence type="ECO:0000256" key="1">
    <source>
        <dbReference type="SAM" id="Phobius"/>
    </source>
</evidence>
<keyword evidence="1" id="KW-1133">Transmembrane helix</keyword>
<comment type="caution">
    <text evidence="2">The sequence shown here is derived from an EMBL/GenBank/DDBJ whole genome shotgun (WGS) entry which is preliminary data.</text>
</comment>
<keyword evidence="1" id="KW-0472">Membrane</keyword>
<evidence type="ECO:0000313" key="3">
    <source>
        <dbReference type="Proteomes" id="UP001330749"/>
    </source>
</evidence>
<dbReference type="EMBL" id="JARMQG010000084">
    <property type="protein sequence ID" value="MED3562420.1"/>
    <property type="molecule type" value="Genomic_DNA"/>
</dbReference>